<organism evidence="9 10">
    <name type="scientific">Clostridium amylolyticum</name>
    <dbReference type="NCBI Taxonomy" id="1121298"/>
    <lineage>
        <taxon>Bacteria</taxon>
        <taxon>Bacillati</taxon>
        <taxon>Bacillota</taxon>
        <taxon>Clostridia</taxon>
        <taxon>Eubacteriales</taxon>
        <taxon>Clostridiaceae</taxon>
        <taxon>Clostridium</taxon>
    </lineage>
</organism>
<dbReference type="OrthoDB" id="9787837at2"/>
<dbReference type="Pfam" id="PF00528">
    <property type="entry name" value="BPD_transp_1"/>
    <property type="match status" value="1"/>
</dbReference>
<sequence>MKSKSLKKILLLLLLIGASVVVVFPFLWMIFSSFKKIDEFYFIPPKLFPKEFTLDNFKELFERGNFSVYYMNSIIVTVVQVFFNMIIVTMAGYGFAKFNFKGKKLLFMCVLATTMIPWVATIIPLYIMAYKSGTINTYFGLIFPGIVDVFSIFLARNFMESIPTALLEAARVDGAGEFKIFRTLVLPLTKPLIAVITINKFIGSWNAFQWPLLVVSDDSLRTLPLAVAKFSSQYYDAYNLKMAAAALAIIPVLLVYIAFQKYFVSGISLSGMKE</sequence>
<dbReference type="EMBL" id="FQZO01000003">
    <property type="protein sequence ID" value="SHJ12820.1"/>
    <property type="molecule type" value="Genomic_DNA"/>
</dbReference>
<dbReference type="STRING" id="1121298.SAMN05444401_2224"/>
<keyword evidence="5 7" id="KW-1133">Transmembrane helix</keyword>
<evidence type="ECO:0000259" key="8">
    <source>
        <dbReference type="PROSITE" id="PS50928"/>
    </source>
</evidence>
<dbReference type="Gene3D" id="1.10.3720.10">
    <property type="entry name" value="MetI-like"/>
    <property type="match status" value="1"/>
</dbReference>
<comment type="similarity">
    <text evidence="7">Belongs to the binding-protein-dependent transport system permease family.</text>
</comment>
<dbReference type="RefSeq" id="WP_073006480.1">
    <property type="nucleotide sequence ID" value="NZ_FQZO01000003.1"/>
</dbReference>
<dbReference type="InterPro" id="IPR035906">
    <property type="entry name" value="MetI-like_sf"/>
</dbReference>
<evidence type="ECO:0000256" key="6">
    <source>
        <dbReference type="ARBA" id="ARBA00023136"/>
    </source>
</evidence>
<feature type="transmembrane region" description="Helical" evidence="7">
    <location>
        <begin position="105"/>
        <end position="129"/>
    </location>
</feature>
<dbReference type="PANTHER" id="PTHR43744">
    <property type="entry name" value="ABC TRANSPORTER PERMEASE PROTEIN MG189-RELATED-RELATED"/>
    <property type="match status" value="1"/>
</dbReference>
<evidence type="ECO:0000313" key="10">
    <source>
        <dbReference type="Proteomes" id="UP000184080"/>
    </source>
</evidence>
<reference evidence="9 10" key="1">
    <citation type="submission" date="2016-11" db="EMBL/GenBank/DDBJ databases">
        <authorList>
            <person name="Jaros S."/>
            <person name="Januszkiewicz K."/>
            <person name="Wedrychowicz H."/>
        </authorList>
    </citation>
    <scope>NUCLEOTIDE SEQUENCE [LARGE SCALE GENOMIC DNA]</scope>
    <source>
        <strain evidence="9 10">DSM 21864</strain>
    </source>
</reference>
<accession>A0A1M6GSA0</accession>
<keyword evidence="2 7" id="KW-0813">Transport</keyword>
<evidence type="ECO:0000256" key="7">
    <source>
        <dbReference type="RuleBase" id="RU363032"/>
    </source>
</evidence>
<dbReference type="AlphaFoldDB" id="A0A1M6GSA0"/>
<keyword evidence="4 7" id="KW-0812">Transmembrane</keyword>
<evidence type="ECO:0000256" key="1">
    <source>
        <dbReference type="ARBA" id="ARBA00004651"/>
    </source>
</evidence>
<keyword evidence="3" id="KW-1003">Cell membrane</keyword>
<feature type="transmembrane region" description="Helical" evidence="7">
    <location>
        <begin position="69"/>
        <end position="93"/>
    </location>
</feature>
<dbReference type="GO" id="GO:0055085">
    <property type="term" value="P:transmembrane transport"/>
    <property type="evidence" value="ECO:0007669"/>
    <property type="project" value="InterPro"/>
</dbReference>
<evidence type="ECO:0000256" key="4">
    <source>
        <dbReference type="ARBA" id="ARBA00022692"/>
    </source>
</evidence>
<dbReference type="PANTHER" id="PTHR43744:SF12">
    <property type="entry name" value="ABC TRANSPORTER PERMEASE PROTEIN MG189-RELATED"/>
    <property type="match status" value="1"/>
</dbReference>
<comment type="subcellular location">
    <subcellularLocation>
        <location evidence="1 7">Cell membrane</location>
        <topology evidence="1 7">Multi-pass membrane protein</topology>
    </subcellularLocation>
</comment>
<evidence type="ECO:0000313" key="9">
    <source>
        <dbReference type="EMBL" id="SHJ12820.1"/>
    </source>
</evidence>
<evidence type="ECO:0000256" key="5">
    <source>
        <dbReference type="ARBA" id="ARBA00022989"/>
    </source>
</evidence>
<dbReference type="SUPFAM" id="SSF161098">
    <property type="entry name" value="MetI-like"/>
    <property type="match status" value="1"/>
</dbReference>
<keyword evidence="10" id="KW-1185">Reference proteome</keyword>
<gene>
    <name evidence="9" type="ORF">SAMN05444401_2224</name>
</gene>
<proteinExistence type="inferred from homology"/>
<feature type="transmembrane region" description="Helical" evidence="7">
    <location>
        <begin position="238"/>
        <end position="259"/>
    </location>
</feature>
<evidence type="ECO:0000256" key="2">
    <source>
        <dbReference type="ARBA" id="ARBA00022448"/>
    </source>
</evidence>
<keyword evidence="6 7" id="KW-0472">Membrane</keyword>
<dbReference type="CDD" id="cd06261">
    <property type="entry name" value="TM_PBP2"/>
    <property type="match status" value="1"/>
</dbReference>
<protein>
    <submittedName>
        <fullName evidence="9">Carbohydrate ABC transporter membrane protein 2, CUT1 family</fullName>
    </submittedName>
</protein>
<dbReference type="PROSITE" id="PS50928">
    <property type="entry name" value="ABC_TM1"/>
    <property type="match status" value="1"/>
</dbReference>
<dbReference type="InterPro" id="IPR000515">
    <property type="entry name" value="MetI-like"/>
</dbReference>
<name>A0A1M6GSA0_9CLOT</name>
<feature type="transmembrane region" description="Helical" evidence="7">
    <location>
        <begin position="9"/>
        <end position="31"/>
    </location>
</feature>
<dbReference type="GO" id="GO:0005886">
    <property type="term" value="C:plasma membrane"/>
    <property type="evidence" value="ECO:0007669"/>
    <property type="project" value="UniProtKB-SubCell"/>
</dbReference>
<evidence type="ECO:0000256" key="3">
    <source>
        <dbReference type="ARBA" id="ARBA00022475"/>
    </source>
</evidence>
<feature type="domain" description="ABC transmembrane type-1" evidence="8">
    <location>
        <begin position="70"/>
        <end position="259"/>
    </location>
</feature>
<feature type="transmembrane region" description="Helical" evidence="7">
    <location>
        <begin position="135"/>
        <end position="155"/>
    </location>
</feature>
<dbReference type="Proteomes" id="UP000184080">
    <property type="component" value="Unassembled WGS sequence"/>
</dbReference>